<dbReference type="EMBL" id="CP101508">
    <property type="protein sequence ID" value="UTV26688.1"/>
    <property type="molecule type" value="Genomic_DNA"/>
</dbReference>
<sequence length="250" mass="27513">MKLNCDMGESYGIWQMGNDQAVMSWIDMANIACGFHASDPDVMAKTVCWALEHGVDIGAHPGYDDKPGFGRRSIPHSPESITQLVAYQAGALEAICRLQGGYIRYIKPHGALYHDMMADEAVFEAMLRAVAGLNRFASMRSAEPVKLMIQARSDNDSYQRLARRYAVGLLFEGFADRAYGDDGNLVPRSEPGAVHRDPARIEQQIRQLAVGEVTTITGNRLALQADTVCVHGDNDESVAMIARLHQVLHP</sequence>
<dbReference type="Pfam" id="PF03746">
    <property type="entry name" value="LamB_YcsF"/>
    <property type="match status" value="1"/>
</dbReference>
<evidence type="ECO:0000313" key="2">
    <source>
        <dbReference type="Proteomes" id="UP001057998"/>
    </source>
</evidence>
<evidence type="ECO:0000313" key="1">
    <source>
        <dbReference type="EMBL" id="UTV26688.1"/>
    </source>
</evidence>
<dbReference type="PANTHER" id="PTHR30292">
    <property type="entry name" value="UNCHARACTERIZED PROTEIN YBGL-RELATED"/>
    <property type="match status" value="1"/>
</dbReference>
<dbReference type="InterPro" id="IPR011330">
    <property type="entry name" value="Glyco_hydro/deAcase_b/a-brl"/>
</dbReference>
<dbReference type="Proteomes" id="UP001057998">
    <property type="component" value="Chromosome 1"/>
</dbReference>
<dbReference type="NCBIfam" id="NF003816">
    <property type="entry name" value="PRK05406.1-5"/>
    <property type="match status" value="1"/>
</dbReference>
<accession>A0ABY5GCN0</accession>
<dbReference type="SUPFAM" id="SSF88713">
    <property type="entry name" value="Glycoside hydrolase/deacetylase"/>
    <property type="match status" value="1"/>
</dbReference>
<proteinExistence type="predicted"/>
<dbReference type="RefSeq" id="WP_255387898.1">
    <property type="nucleotide sequence ID" value="NZ_CP101508.1"/>
</dbReference>
<dbReference type="CDD" id="cd10787">
    <property type="entry name" value="LamB_YcsF_like"/>
    <property type="match status" value="1"/>
</dbReference>
<dbReference type="PANTHER" id="PTHR30292:SF0">
    <property type="entry name" value="5-OXOPROLINASE SUBUNIT A"/>
    <property type="match status" value="1"/>
</dbReference>
<dbReference type="NCBIfam" id="NF003814">
    <property type="entry name" value="PRK05406.1-3"/>
    <property type="match status" value="1"/>
</dbReference>
<gene>
    <name evidence="1" type="ORF">NNL38_09965</name>
</gene>
<protein>
    <submittedName>
        <fullName evidence="1">5-oxoprolinase subunit PxpA</fullName>
    </submittedName>
</protein>
<dbReference type="InterPro" id="IPR005501">
    <property type="entry name" value="LamB/YcsF/PxpA-like"/>
</dbReference>
<dbReference type="Gene3D" id="3.20.20.370">
    <property type="entry name" value="Glycoside hydrolase/deacetylase"/>
    <property type="match status" value="1"/>
</dbReference>
<name>A0ABY5GCN0_9GAMM</name>
<organism evidence="1 2">
    <name type="scientific">Photobacterium atrarenae</name>
    <dbReference type="NCBI Taxonomy" id="865757"/>
    <lineage>
        <taxon>Bacteria</taxon>
        <taxon>Pseudomonadati</taxon>
        <taxon>Pseudomonadota</taxon>
        <taxon>Gammaproteobacteria</taxon>
        <taxon>Vibrionales</taxon>
        <taxon>Vibrionaceae</taxon>
        <taxon>Photobacterium</taxon>
    </lineage>
</organism>
<keyword evidence="2" id="KW-1185">Reference proteome</keyword>
<reference evidence="1" key="1">
    <citation type="submission" date="2022-07" db="EMBL/GenBank/DDBJ databases">
        <title>Genome sequencing of Photobacterium atrarenae GJH2-4.</title>
        <authorList>
            <person name="Park S.-J."/>
        </authorList>
    </citation>
    <scope>NUCLEOTIDE SEQUENCE</scope>
    <source>
        <strain evidence="1">GJH2-4</strain>
    </source>
</reference>